<dbReference type="Proteomes" id="UP001295794">
    <property type="component" value="Unassembled WGS sequence"/>
</dbReference>
<keyword evidence="3" id="KW-0804">Transcription</keyword>
<evidence type="ECO:0000313" key="7">
    <source>
        <dbReference type="EMBL" id="CAK5263544.1"/>
    </source>
</evidence>
<evidence type="ECO:0000313" key="8">
    <source>
        <dbReference type="EMBL" id="CAK5278461.1"/>
    </source>
</evidence>
<evidence type="ECO:0000259" key="6">
    <source>
        <dbReference type="PROSITE" id="PS51360"/>
    </source>
</evidence>
<comment type="caution">
    <text evidence="8">The sequence shown here is derived from an EMBL/GenBank/DDBJ whole genome shotgun (WGS) entry which is preliminary data.</text>
</comment>
<dbReference type="InterPro" id="IPR036128">
    <property type="entry name" value="Plus3-like_sf"/>
</dbReference>
<dbReference type="EMBL" id="CAVNYO010000040">
    <property type="protein sequence ID" value="CAK5263544.1"/>
    <property type="molecule type" value="Genomic_DNA"/>
</dbReference>
<proteinExistence type="predicted"/>
<name>A0AAD2HNK1_9AGAR</name>
<dbReference type="GO" id="GO:0003677">
    <property type="term" value="F:DNA binding"/>
    <property type="evidence" value="ECO:0007669"/>
    <property type="project" value="InterPro"/>
</dbReference>
<dbReference type="PANTHER" id="PTHR13115:SF8">
    <property type="entry name" value="RNA POLYMERASE-ASSOCIATED PROTEIN RTF1 HOMOLOG"/>
    <property type="match status" value="1"/>
</dbReference>
<evidence type="ECO:0000313" key="9">
    <source>
        <dbReference type="Proteomes" id="UP001295794"/>
    </source>
</evidence>
<feature type="compositionally biased region" description="Low complexity" evidence="5">
    <location>
        <begin position="201"/>
        <end position="211"/>
    </location>
</feature>
<evidence type="ECO:0000256" key="1">
    <source>
        <dbReference type="ARBA" id="ARBA00004123"/>
    </source>
</evidence>
<dbReference type="PANTHER" id="PTHR13115">
    <property type="entry name" value="RNA POLYMERASE-ASSOCIATED PROTEIN RTF1 HOMOLOG"/>
    <property type="match status" value="1"/>
</dbReference>
<dbReference type="EMBL" id="CAVNYO010000422">
    <property type="protein sequence ID" value="CAK5278461.1"/>
    <property type="molecule type" value="Genomic_DNA"/>
</dbReference>
<evidence type="ECO:0000256" key="4">
    <source>
        <dbReference type="ARBA" id="ARBA00023242"/>
    </source>
</evidence>
<dbReference type="GO" id="GO:1990269">
    <property type="term" value="F:RNA polymerase II C-terminal domain phosphoserine binding"/>
    <property type="evidence" value="ECO:0007669"/>
    <property type="project" value="TreeGrafter"/>
</dbReference>
<sequence>MDFDDELLELVDGSSKRKRSRDGSAPGGKSKKGLKKRKVADSDDEPESEEEEDTEGDSELYPLEGKYVDEQDRAELLGKPEFEREQIISERMDEKERIRDRKYVEKMRANQLAGVAGVGDEDPKSRPARSSGKDRTKDRSLHALKAKRKAKDEKKKNHTGSPKNGRDRSSSPTDMDMSDTDSEDGQITRQQQQEERYLGKPKSSSSPVDDLPLSSDYLRKIGLTRDHFVQYMSAPWFEQMVVGCWVRYLIGMDSGSNRRVYRICRVMSLVPVKPYKITGDKMIDRQFVLKHGAAEKAWSMERTSNDPWTDEEFIRLKDTCVAESTALPTRKEVDERLKELRTLVNKRLTEEDVNTLIAKKRQAQPFLTGTSAVAERSRLIAQRTLAQRRNDPEEVRQIDEQLAKLVAEAGGGSGAATPVVEDEVADRLARVNERNRKANMEAVRLAELAEAERRRQKRKGPHAKLDSSRPQTPGLGTPGTDEALKADGKTFEAAIIDSIELDLGDF</sequence>
<keyword evidence="4" id="KW-0539">Nucleus</keyword>
<dbReference type="Gene3D" id="3.90.70.200">
    <property type="entry name" value="Plus-3 domain"/>
    <property type="match status" value="1"/>
</dbReference>
<dbReference type="Pfam" id="PF03126">
    <property type="entry name" value="Plus-3"/>
    <property type="match status" value="1"/>
</dbReference>
<feature type="region of interest" description="Disordered" evidence="5">
    <location>
        <begin position="451"/>
        <end position="486"/>
    </location>
</feature>
<organism evidence="8 9">
    <name type="scientific">Mycena citricolor</name>
    <dbReference type="NCBI Taxonomy" id="2018698"/>
    <lineage>
        <taxon>Eukaryota</taxon>
        <taxon>Fungi</taxon>
        <taxon>Dikarya</taxon>
        <taxon>Basidiomycota</taxon>
        <taxon>Agaricomycotina</taxon>
        <taxon>Agaricomycetes</taxon>
        <taxon>Agaricomycetidae</taxon>
        <taxon>Agaricales</taxon>
        <taxon>Marasmiineae</taxon>
        <taxon>Mycenaceae</taxon>
        <taxon>Mycena</taxon>
    </lineage>
</organism>
<gene>
    <name evidence="8" type="ORF">MYCIT1_LOCUS27822</name>
    <name evidence="7" type="ORF">MYCIT1_LOCUS3007</name>
</gene>
<keyword evidence="9" id="KW-1185">Reference proteome</keyword>
<feature type="compositionally biased region" description="Acidic residues" evidence="5">
    <location>
        <begin position="42"/>
        <end position="58"/>
    </location>
</feature>
<dbReference type="PROSITE" id="PS51360">
    <property type="entry name" value="PLUS3"/>
    <property type="match status" value="1"/>
</dbReference>
<evidence type="ECO:0000256" key="2">
    <source>
        <dbReference type="ARBA" id="ARBA00023015"/>
    </source>
</evidence>
<dbReference type="InterPro" id="IPR004343">
    <property type="entry name" value="Plus-3_dom"/>
</dbReference>
<accession>A0AAD2HNK1</accession>
<comment type="subcellular location">
    <subcellularLocation>
        <location evidence="1">Nucleus</location>
    </subcellularLocation>
</comment>
<evidence type="ECO:0000256" key="5">
    <source>
        <dbReference type="SAM" id="MobiDB-lite"/>
    </source>
</evidence>
<keyword evidence="2" id="KW-0805">Transcription regulation</keyword>
<dbReference type="GO" id="GO:0016593">
    <property type="term" value="C:Cdc73/Paf1 complex"/>
    <property type="evidence" value="ECO:0007669"/>
    <property type="project" value="TreeGrafter"/>
</dbReference>
<feature type="compositionally biased region" description="Basic residues" evidence="5">
    <location>
        <begin position="29"/>
        <end position="38"/>
    </location>
</feature>
<reference evidence="8" key="1">
    <citation type="submission" date="2023-11" db="EMBL/GenBank/DDBJ databases">
        <authorList>
            <person name="De Vega J J."/>
            <person name="De Vega J J."/>
        </authorList>
    </citation>
    <scope>NUCLEOTIDE SEQUENCE</scope>
</reference>
<dbReference type="SMART" id="SM00719">
    <property type="entry name" value="Plus3"/>
    <property type="match status" value="1"/>
</dbReference>
<protein>
    <recommendedName>
        <fullName evidence="6">Plus3 domain-containing protein</fullName>
    </recommendedName>
</protein>
<feature type="compositionally biased region" description="Basic and acidic residues" evidence="5">
    <location>
        <begin position="121"/>
        <end position="141"/>
    </location>
</feature>
<feature type="compositionally biased region" description="Basic and acidic residues" evidence="5">
    <location>
        <begin position="66"/>
        <end position="108"/>
    </location>
</feature>
<feature type="region of interest" description="Disordered" evidence="5">
    <location>
        <begin position="1"/>
        <end position="211"/>
    </location>
</feature>
<dbReference type="SUPFAM" id="SSF159042">
    <property type="entry name" value="Plus3-like"/>
    <property type="match status" value="1"/>
</dbReference>
<evidence type="ECO:0000256" key="3">
    <source>
        <dbReference type="ARBA" id="ARBA00023163"/>
    </source>
</evidence>
<dbReference type="AlphaFoldDB" id="A0AAD2HNK1"/>
<feature type="domain" description="Plus3" evidence="6">
    <location>
        <begin position="212"/>
        <end position="345"/>
    </location>
</feature>